<feature type="coiled-coil region" evidence="1">
    <location>
        <begin position="379"/>
        <end position="430"/>
    </location>
</feature>
<evidence type="ECO:0000256" key="1">
    <source>
        <dbReference type="SAM" id="Coils"/>
    </source>
</evidence>
<dbReference type="PANTHER" id="PTHR32309:SF13">
    <property type="entry name" value="FERRIC ENTEROBACTIN TRANSPORT PROTEIN FEPE"/>
    <property type="match status" value="1"/>
</dbReference>
<evidence type="ECO:0000256" key="2">
    <source>
        <dbReference type="SAM" id="Phobius"/>
    </source>
</evidence>
<feature type="transmembrane region" description="Helical" evidence="2">
    <location>
        <begin position="14"/>
        <end position="32"/>
    </location>
</feature>
<accession>A0A5C6UUR1</accession>
<feature type="coiled-coil region" evidence="1">
    <location>
        <begin position="214"/>
        <end position="285"/>
    </location>
</feature>
<name>A0A5C6UUR1_9FLAO</name>
<comment type="caution">
    <text evidence="3">The sequence shown here is derived from an EMBL/GenBank/DDBJ whole genome shotgun (WGS) entry which is preliminary data.</text>
</comment>
<dbReference type="OrthoDB" id="781284at2"/>
<sequence>MNIFSWIRLFIRQWKYTILMPLIAAVLTVYFTRDIERTYKTNTLIYTAVGSGYDVLSDPMSKVDRFGTMLNFDNLIASINSRTCLENTALNLLAWRLTTGESYNTRAWNQEEQLLVKSLSEDILKKAREFSQEEMADYLLNAYQNNLDPQLVKFVESVPSNYNIDKIRSTLKVKQKMSSDMLELIFESNIPVVAKKTLDYLVISFRNTYLGIKNAEAQSVVDYYEQELNKVSNRLKLSEERLKNYKSQNKIIDFNEQTKSIANEKEEAQAELYNQQSQKEAALRALQKIESRINNQQPLYLFNKKLTPISEQLSSLDAKIASLEMIGDTSNTRYRSLKKEYRDLKSKSKEQLKTFNSGVGSGMTPPELMNTWLETTLELNRAEAKIKVIQNRIKSFEKTFEDFGPKGTVIKQLERDAELAEKEYAAVLQSYQTAVLKLKDTQLTNALSIVDPPFVPQNAQPSPRMKLVILAALVTFILFGSILIIVTYLDNSIKSIDRIKQFTNNEVIAAVPHYNYDTNEIDWEELKSNQKLNIGNSILAYFAQHPVSSTKTKFIGITSNHESEGKHFVAEMLCDELDRLMFNYKCYSPKPGKKFVQYNKDLLFNFLTFSSEQTASLNRVRKKLAEKLQLSGTEDFVIFIFPAFVSSEIPLPLLNDLDIQLKVVDATREWTKSDDYLHNLNSAPGDRQGMQIILNNMNPWEVEEIYGEIPRKRSWIRRTTKKLFGKLIKK</sequence>
<dbReference type="EMBL" id="VORB01000008">
    <property type="protein sequence ID" value="TXC77122.1"/>
    <property type="molecule type" value="Genomic_DNA"/>
</dbReference>
<dbReference type="GO" id="GO:0005886">
    <property type="term" value="C:plasma membrane"/>
    <property type="evidence" value="ECO:0007669"/>
    <property type="project" value="TreeGrafter"/>
</dbReference>
<dbReference type="RefSeq" id="WP_147015010.1">
    <property type="nucleotide sequence ID" value="NZ_VORB01000008.1"/>
</dbReference>
<keyword evidence="1" id="KW-0175">Coiled coil</keyword>
<keyword evidence="2" id="KW-0812">Transmembrane</keyword>
<proteinExistence type="predicted"/>
<evidence type="ECO:0000313" key="4">
    <source>
        <dbReference type="Proteomes" id="UP000321168"/>
    </source>
</evidence>
<organism evidence="3 4">
    <name type="scientific">Luteibaculum oceani</name>
    <dbReference type="NCBI Taxonomy" id="1294296"/>
    <lineage>
        <taxon>Bacteria</taxon>
        <taxon>Pseudomonadati</taxon>
        <taxon>Bacteroidota</taxon>
        <taxon>Flavobacteriia</taxon>
        <taxon>Flavobacteriales</taxon>
        <taxon>Luteibaculaceae</taxon>
        <taxon>Luteibaculum</taxon>
    </lineage>
</organism>
<dbReference type="InterPro" id="IPR050445">
    <property type="entry name" value="Bact_polysacc_biosynth/exp"/>
</dbReference>
<dbReference type="GO" id="GO:0004713">
    <property type="term" value="F:protein tyrosine kinase activity"/>
    <property type="evidence" value="ECO:0007669"/>
    <property type="project" value="TreeGrafter"/>
</dbReference>
<dbReference type="PANTHER" id="PTHR32309">
    <property type="entry name" value="TYROSINE-PROTEIN KINASE"/>
    <property type="match status" value="1"/>
</dbReference>
<protein>
    <recommendedName>
        <fullName evidence="5">Polysaccharide chain length determinant N-terminal domain-containing protein</fullName>
    </recommendedName>
</protein>
<keyword evidence="2" id="KW-0472">Membrane</keyword>
<keyword evidence="2" id="KW-1133">Transmembrane helix</keyword>
<keyword evidence="4" id="KW-1185">Reference proteome</keyword>
<dbReference type="Proteomes" id="UP000321168">
    <property type="component" value="Unassembled WGS sequence"/>
</dbReference>
<feature type="transmembrane region" description="Helical" evidence="2">
    <location>
        <begin position="467"/>
        <end position="489"/>
    </location>
</feature>
<gene>
    <name evidence="3" type="ORF">FRX97_09675</name>
</gene>
<evidence type="ECO:0000313" key="3">
    <source>
        <dbReference type="EMBL" id="TXC77122.1"/>
    </source>
</evidence>
<dbReference type="AlphaFoldDB" id="A0A5C6UUR1"/>
<reference evidence="3 4" key="1">
    <citation type="submission" date="2019-08" db="EMBL/GenBank/DDBJ databases">
        <title>Genome of Luteibaculum oceani JCM 18817.</title>
        <authorList>
            <person name="Bowman J.P."/>
        </authorList>
    </citation>
    <scope>NUCLEOTIDE SEQUENCE [LARGE SCALE GENOMIC DNA]</scope>
    <source>
        <strain evidence="3 4">JCM 18817</strain>
    </source>
</reference>
<evidence type="ECO:0008006" key="5">
    <source>
        <dbReference type="Google" id="ProtNLM"/>
    </source>
</evidence>